<gene>
    <name evidence="1" type="ORF">RsoM1USA_50</name>
</gene>
<reference evidence="1 2" key="1">
    <citation type="submission" date="2018-01" db="EMBL/GenBank/DDBJ databases">
        <authorList>
            <person name="Addy H.S."/>
            <person name="Ahmad A.A."/>
            <person name="Huang Q."/>
        </authorList>
    </citation>
    <scope>NUCLEOTIDE SEQUENCE [LARGE SCALE GENOMIC DNA]</scope>
</reference>
<evidence type="ECO:0000313" key="1">
    <source>
        <dbReference type="EMBL" id="AVP40042.1"/>
    </source>
</evidence>
<sequence length="96" mass="11105">MSILVLPLRGEYFDQVQAGTKCEEYRLCTPYWRRRLEGRTFDGIELTRGYPRKGDSARRLSRPWHGYITKTITHPHFGPAPVLAFAIRVNATPETI</sequence>
<accession>A0A9W3URE9</accession>
<name>A0A9W3URE9_9CAUD</name>
<dbReference type="Proteomes" id="UP000306261">
    <property type="component" value="Segment"/>
</dbReference>
<evidence type="ECO:0008006" key="3">
    <source>
        <dbReference type="Google" id="ProtNLM"/>
    </source>
</evidence>
<keyword evidence="2" id="KW-1185">Reference proteome</keyword>
<evidence type="ECO:0000313" key="2">
    <source>
        <dbReference type="Proteomes" id="UP000306261"/>
    </source>
</evidence>
<dbReference type="EMBL" id="MG747435">
    <property type="protein sequence ID" value="AVP40042.1"/>
    <property type="molecule type" value="Genomic_DNA"/>
</dbReference>
<protein>
    <recommendedName>
        <fullName evidence="3">ASCH domain-containing protein</fullName>
    </recommendedName>
</protein>
<proteinExistence type="predicted"/>
<organism evidence="1 2">
    <name type="scientific">Ralstonia phage RsoM1USA</name>
    <dbReference type="NCBI Taxonomy" id="2991867"/>
    <lineage>
        <taxon>Viruses</taxon>
        <taxon>Duplodnaviria</taxon>
        <taxon>Heunggongvirae</taxon>
        <taxon>Uroviricota</taxon>
        <taxon>Caudoviricetes</taxon>
        <taxon>Peduoviridae</taxon>
        <taxon>Aresaunavirus</taxon>
        <taxon>Aresaunavirus RsoM1USA</taxon>
    </lineage>
</organism>